<proteinExistence type="predicted"/>
<feature type="region of interest" description="Disordered" evidence="1">
    <location>
        <begin position="277"/>
        <end position="331"/>
    </location>
</feature>
<feature type="compositionally biased region" description="Low complexity" evidence="1">
    <location>
        <begin position="301"/>
        <end position="314"/>
    </location>
</feature>
<dbReference type="PANTHER" id="PTHR46507:SF4">
    <property type="entry name" value="SSX FAMILY MEMBER 2 INTERACTING PROTEIN"/>
    <property type="match status" value="1"/>
</dbReference>
<sequence>MFPWMQVIKIQQALKQARVKFSHEQKRAEHAMNRMKQRLALLQTTKKDKSMSMEVLNCVGRPDGRRSSWRTGDLQHRRESAMLSSLLSKQEVRQQSLHTQNLKLRQLLTLLNHEIHAAMTTAELPAVREAETSQLVIVELEDIEKLESDTKQQWQLLKSHIKELGIKGMTSEPEVVECLKSELRECQKLLYLHEKVLKQFTSPPDLETKALLQDSYLLEERESFLAEQQRFAQERTAFKMERKRFTDSAICLGHERRLFEVERASWMQQQLSSLTPFCDLQPPSDLRPNDEHLSNPRSHRSSISPSSPSDGLSPAFIPHGRSTPSTKGSCHTRSLVSLAHGSVFSSLSQSTVEKKPPMDPQKRTNQQDSSTKRSCDRPRHHPVLRLLFEWPFLFGQVTKLYDYEKVRKSAPH</sequence>
<dbReference type="GeneTree" id="ENSGT00390000007688"/>
<organism evidence="2 3">
    <name type="scientific">Eptatretus burgeri</name>
    <name type="common">Inshore hagfish</name>
    <dbReference type="NCBI Taxonomy" id="7764"/>
    <lineage>
        <taxon>Eukaryota</taxon>
        <taxon>Metazoa</taxon>
        <taxon>Chordata</taxon>
        <taxon>Craniata</taxon>
        <taxon>Vertebrata</taxon>
        <taxon>Cyclostomata</taxon>
        <taxon>Myxini</taxon>
        <taxon>Myxiniformes</taxon>
        <taxon>Myxinidae</taxon>
        <taxon>Eptatretinae</taxon>
        <taxon>Eptatretus</taxon>
    </lineage>
</organism>
<dbReference type="InterPro" id="IPR052300">
    <property type="entry name" value="Adhesion_Centrosome_assoc"/>
</dbReference>
<feature type="compositionally biased region" description="Basic and acidic residues" evidence="1">
    <location>
        <begin position="352"/>
        <end position="362"/>
    </location>
</feature>
<dbReference type="GO" id="GO:0034451">
    <property type="term" value="C:centriolar satellite"/>
    <property type="evidence" value="ECO:0007669"/>
    <property type="project" value="TreeGrafter"/>
</dbReference>
<dbReference type="Proteomes" id="UP000694388">
    <property type="component" value="Unplaced"/>
</dbReference>
<accession>A0A8C4WSB6</accession>
<dbReference type="AlphaFoldDB" id="A0A8C4WSB6"/>
<name>A0A8C4WSB6_EPTBU</name>
<evidence type="ECO:0000313" key="3">
    <source>
        <dbReference type="Proteomes" id="UP000694388"/>
    </source>
</evidence>
<feature type="compositionally biased region" description="Polar residues" evidence="1">
    <location>
        <begin position="322"/>
        <end position="331"/>
    </location>
</feature>
<dbReference type="GO" id="GO:0035735">
    <property type="term" value="P:intraciliary transport involved in cilium assembly"/>
    <property type="evidence" value="ECO:0007669"/>
    <property type="project" value="TreeGrafter"/>
</dbReference>
<reference evidence="2" key="2">
    <citation type="submission" date="2025-09" db="UniProtKB">
        <authorList>
            <consortium name="Ensembl"/>
        </authorList>
    </citation>
    <scope>IDENTIFICATION</scope>
</reference>
<evidence type="ECO:0000256" key="1">
    <source>
        <dbReference type="SAM" id="MobiDB-lite"/>
    </source>
</evidence>
<protein>
    <submittedName>
        <fullName evidence="2">Uncharacterized protein</fullName>
    </submittedName>
</protein>
<evidence type="ECO:0000313" key="2">
    <source>
        <dbReference type="Ensembl" id="ENSEBUP00000009689.1"/>
    </source>
</evidence>
<dbReference type="Ensembl" id="ENSEBUT00000010218.1">
    <property type="protein sequence ID" value="ENSEBUP00000009689.1"/>
    <property type="gene ID" value="ENSEBUG00000006223.1"/>
</dbReference>
<dbReference type="PANTHER" id="PTHR46507">
    <property type="entry name" value="AFADIN- AND ALPHA-ACTININ-BINDING PROTEIN"/>
    <property type="match status" value="1"/>
</dbReference>
<dbReference type="OMA" id="ICLGHER"/>
<keyword evidence="3" id="KW-1185">Reference proteome</keyword>
<reference evidence="2" key="1">
    <citation type="submission" date="2025-08" db="UniProtKB">
        <authorList>
            <consortium name="Ensembl"/>
        </authorList>
    </citation>
    <scope>IDENTIFICATION</scope>
</reference>
<feature type="region of interest" description="Disordered" evidence="1">
    <location>
        <begin position="346"/>
        <end position="377"/>
    </location>
</feature>
<dbReference type="GO" id="GO:0036064">
    <property type="term" value="C:ciliary basal body"/>
    <property type="evidence" value="ECO:0007669"/>
    <property type="project" value="TreeGrafter"/>
</dbReference>